<protein>
    <submittedName>
        <fullName evidence="1">Uncharacterized protein</fullName>
    </submittedName>
</protein>
<evidence type="ECO:0000313" key="1">
    <source>
        <dbReference type="EMBL" id="CAB4319795.1"/>
    </source>
</evidence>
<reference evidence="2" key="1">
    <citation type="journal article" date="2020" name="Genome Biol.">
        <title>Gamete binning: chromosome-level and haplotype-resolved genome assembly enabled by high-throughput single-cell sequencing of gamete genomes.</title>
        <authorList>
            <person name="Campoy J.A."/>
            <person name="Sun H."/>
            <person name="Goel M."/>
            <person name="Jiao W.-B."/>
            <person name="Folz-Donahue K."/>
            <person name="Wang N."/>
            <person name="Rubio M."/>
            <person name="Liu C."/>
            <person name="Kukat C."/>
            <person name="Ruiz D."/>
            <person name="Huettel B."/>
            <person name="Schneeberger K."/>
        </authorList>
    </citation>
    <scope>NUCLEOTIDE SEQUENCE [LARGE SCALE GENOMIC DNA]</scope>
    <source>
        <strain evidence="2">cv. Rojo Pasion</strain>
    </source>
</reference>
<accession>A0A6J5Y728</accession>
<gene>
    <name evidence="1" type="ORF">ORAREDHAP_LOCUS47452</name>
</gene>
<evidence type="ECO:0000313" key="2">
    <source>
        <dbReference type="Proteomes" id="UP000507245"/>
    </source>
</evidence>
<keyword evidence="2" id="KW-1185">Reference proteome</keyword>
<proteinExistence type="predicted"/>
<sequence length="73" mass="8520">MKNWASLWLDPFSFSLENWDGPFFVASFKWEFWVDFFLRLLLLEDLALDVCKDAREWVGVGSAWVEVSQAEGA</sequence>
<dbReference type="AlphaFoldDB" id="A0A6J5Y728"/>
<name>A0A6J5Y728_PRUAR</name>
<dbReference type="EMBL" id="CAEKKB010000008">
    <property type="protein sequence ID" value="CAB4319795.1"/>
    <property type="molecule type" value="Genomic_DNA"/>
</dbReference>
<organism evidence="1 2">
    <name type="scientific">Prunus armeniaca</name>
    <name type="common">Apricot</name>
    <name type="synonym">Armeniaca vulgaris</name>
    <dbReference type="NCBI Taxonomy" id="36596"/>
    <lineage>
        <taxon>Eukaryota</taxon>
        <taxon>Viridiplantae</taxon>
        <taxon>Streptophyta</taxon>
        <taxon>Embryophyta</taxon>
        <taxon>Tracheophyta</taxon>
        <taxon>Spermatophyta</taxon>
        <taxon>Magnoliopsida</taxon>
        <taxon>eudicotyledons</taxon>
        <taxon>Gunneridae</taxon>
        <taxon>Pentapetalae</taxon>
        <taxon>rosids</taxon>
        <taxon>fabids</taxon>
        <taxon>Rosales</taxon>
        <taxon>Rosaceae</taxon>
        <taxon>Amygdaloideae</taxon>
        <taxon>Amygdaleae</taxon>
        <taxon>Prunus</taxon>
    </lineage>
</organism>
<dbReference type="Proteomes" id="UP000507245">
    <property type="component" value="Unassembled WGS sequence"/>
</dbReference>